<reference evidence="2 3" key="1">
    <citation type="journal article" date="2019" name="Int. J. Syst. Evol. Microbiol.">
        <title>Anaerobacillus alkaliphilus sp. nov., a novel alkaliphilic and moderately halophilic bacterium.</title>
        <authorList>
            <person name="Borsodi A.K."/>
            <person name="Aszalos J.M."/>
            <person name="Bihari P."/>
            <person name="Nagy I."/>
            <person name="Schumann P."/>
            <person name="Sproer C."/>
            <person name="Kovacs A.L."/>
            <person name="Boka K."/>
            <person name="Dobosy P."/>
            <person name="Ovari M."/>
            <person name="Szili-Kovacs T."/>
            <person name="Toth E."/>
        </authorList>
    </citation>
    <scope>NUCLEOTIDE SEQUENCE [LARGE SCALE GENOMIC DNA]</scope>
    <source>
        <strain evidence="2 3">B16-10</strain>
    </source>
</reference>
<dbReference type="InterPro" id="IPR028990">
    <property type="entry name" value="GK1464-like"/>
</dbReference>
<dbReference type="Pfam" id="PF18681">
    <property type="entry name" value="DUF5634"/>
    <property type="match status" value="1"/>
</dbReference>
<evidence type="ECO:0000313" key="3">
    <source>
        <dbReference type="Proteomes" id="UP000290649"/>
    </source>
</evidence>
<evidence type="ECO:0000313" key="2">
    <source>
        <dbReference type="EMBL" id="RXI95527.1"/>
    </source>
</evidence>
<proteinExistence type="predicted"/>
<keyword evidence="3" id="KW-1185">Reference proteome</keyword>
<evidence type="ECO:0000259" key="1">
    <source>
        <dbReference type="Pfam" id="PF18681"/>
    </source>
</evidence>
<dbReference type="AlphaFoldDB" id="A0A4Q0VLY3"/>
<comment type="caution">
    <text evidence="2">The sequence shown here is derived from an EMBL/GenBank/DDBJ whole genome shotgun (WGS) entry which is preliminary data.</text>
</comment>
<dbReference type="OrthoDB" id="2968163at2"/>
<dbReference type="InterPro" id="IPR040915">
    <property type="entry name" value="GK1464-like_dom"/>
</dbReference>
<gene>
    <name evidence="2" type="ORF">DS745_24040</name>
</gene>
<protein>
    <recommendedName>
        <fullName evidence="1">GK1464-like domain-containing protein</fullName>
    </recommendedName>
</protein>
<sequence>MEYFQRETIINEMNDSLQGMLAKYGLDDVGIFEEEGEGKTYYLGYTVRKNGVVYMIHQAFTKNEEGQLAPAESSWVIESEAGDTRGYQNLDEVFNYLEEDRIKH</sequence>
<dbReference type="Proteomes" id="UP000290649">
    <property type="component" value="Unassembled WGS sequence"/>
</dbReference>
<dbReference type="Gene3D" id="3.30.70.1480">
    <property type="entry name" value="GK1464-like"/>
    <property type="match status" value="1"/>
</dbReference>
<dbReference type="EMBL" id="QOUX01000050">
    <property type="protein sequence ID" value="RXI95527.1"/>
    <property type="molecule type" value="Genomic_DNA"/>
</dbReference>
<feature type="domain" description="GK1464-like" evidence="1">
    <location>
        <begin position="3"/>
        <end position="95"/>
    </location>
</feature>
<accession>A0A4Q0VLY3</accession>
<dbReference type="SUPFAM" id="SSF143579">
    <property type="entry name" value="GK1464-like"/>
    <property type="match status" value="1"/>
</dbReference>
<dbReference type="RefSeq" id="WP_129080759.1">
    <property type="nucleotide sequence ID" value="NZ_QOUX01000050.1"/>
</dbReference>
<name>A0A4Q0VLY3_9BACI</name>
<organism evidence="2 3">
    <name type="scientific">Anaerobacillus alkaliphilus</name>
    <dbReference type="NCBI Taxonomy" id="1548597"/>
    <lineage>
        <taxon>Bacteria</taxon>
        <taxon>Bacillati</taxon>
        <taxon>Bacillota</taxon>
        <taxon>Bacilli</taxon>
        <taxon>Bacillales</taxon>
        <taxon>Bacillaceae</taxon>
        <taxon>Anaerobacillus</taxon>
    </lineage>
</organism>